<proteinExistence type="predicted"/>
<feature type="compositionally biased region" description="Polar residues" evidence="1">
    <location>
        <begin position="58"/>
        <end position="67"/>
    </location>
</feature>
<sequence>MYGTMAISRRDKKAQAQEHDIGQLRTDQASMDPEEVEGSEVDGGNATTIPGLSKRTEPSTWGPTPGSQCKVDKGETGETSLTSCLPGVPVTGTPGDGDTLFIEEEQGKADSIEIIKASRRETEGRVTS</sequence>
<comment type="caution">
    <text evidence="2">The sequence shown here is derived from an EMBL/GenBank/DDBJ whole genome shotgun (WGS) entry which is preliminary data.</text>
</comment>
<dbReference type="Proteomes" id="UP001066276">
    <property type="component" value="Chromosome 2_2"/>
</dbReference>
<gene>
    <name evidence="2" type="ORF">NDU88_002223</name>
</gene>
<evidence type="ECO:0000313" key="2">
    <source>
        <dbReference type="EMBL" id="KAJ1192917.1"/>
    </source>
</evidence>
<organism evidence="2 3">
    <name type="scientific">Pleurodeles waltl</name>
    <name type="common">Iberian ribbed newt</name>
    <dbReference type="NCBI Taxonomy" id="8319"/>
    <lineage>
        <taxon>Eukaryota</taxon>
        <taxon>Metazoa</taxon>
        <taxon>Chordata</taxon>
        <taxon>Craniata</taxon>
        <taxon>Vertebrata</taxon>
        <taxon>Euteleostomi</taxon>
        <taxon>Amphibia</taxon>
        <taxon>Batrachia</taxon>
        <taxon>Caudata</taxon>
        <taxon>Salamandroidea</taxon>
        <taxon>Salamandridae</taxon>
        <taxon>Pleurodelinae</taxon>
        <taxon>Pleurodeles</taxon>
    </lineage>
</organism>
<keyword evidence="3" id="KW-1185">Reference proteome</keyword>
<evidence type="ECO:0000256" key="1">
    <source>
        <dbReference type="SAM" id="MobiDB-lite"/>
    </source>
</evidence>
<feature type="region of interest" description="Disordered" evidence="1">
    <location>
        <begin position="1"/>
        <end position="97"/>
    </location>
</feature>
<accession>A0AAV7UZ71</accession>
<dbReference type="EMBL" id="JANPWB010000004">
    <property type="protein sequence ID" value="KAJ1192917.1"/>
    <property type="molecule type" value="Genomic_DNA"/>
</dbReference>
<name>A0AAV7UZ71_PLEWA</name>
<protein>
    <submittedName>
        <fullName evidence="2">Uncharacterized protein</fullName>
    </submittedName>
</protein>
<feature type="compositionally biased region" description="Low complexity" evidence="1">
    <location>
        <begin position="86"/>
        <end position="97"/>
    </location>
</feature>
<feature type="compositionally biased region" description="Basic and acidic residues" evidence="1">
    <location>
        <begin position="13"/>
        <end position="22"/>
    </location>
</feature>
<evidence type="ECO:0000313" key="3">
    <source>
        <dbReference type="Proteomes" id="UP001066276"/>
    </source>
</evidence>
<dbReference type="AlphaFoldDB" id="A0AAV7UZ71"/>
<reference evidence="2" key="1">
    <citation type="journal article" date="2022" name="bioRxiv">
        <title>Sequencing and chromosome-scale assembly of the giantPleurodeles waltlgenome.</title>
        <authorList>
            <person name="Brown T."/>
            <person name="Elewa A."/>
            <person name="Iarovenko S."/>
            <person name="Subramanian E."/>
            <person name="Araus A.J."/>
            <person name="Petzold A."/>
            <person name="Susuki M."/>
            <person name="Suzuki K.-i.T."/>
            <person name="Hayashi T."/>
            <person name="Toyoda A."/>
            <person name="Oliveira C."/>
            <person name="Osipova E."/>
            <person name="Leigh N.D."/>
            <person name="Simon A."/>
            <person name="Yun M.H."/>
        </authorList>
    </citation>
    <scope>NUCLEOTIDE SEQUENCE</scope>
    <source>
        <strain evidence="2">20211129_DDA</strain>
        <tissue evidence="2">Liver</tissue>
    </source>
</reference>